<dbReference type="InterPro" id="IPR036465">
    <property type="entry name" value="vWFA_dom_sf"/>
</dbReference>
<keyword evidence="3" id="KW-1185">Reference proteome</keyword>
<evidence type="ECO:0000313" key="2">
    <source>
        <dbReference type="EMBL" id="MBP2415806.1"/>
    </source>
</evidence>
<dbReference type="InterPro" id="IPR050458">
    <property type="entry name" value="LolB"/>
</dbReference>
<dbReference type="EMBL" id="JAGIOB010000001">
    <property type="protein sequence ID" value="MBP2415806.1"/>
    <property type="molecule type" value="Genomic_DNA"/>
</dbReference>
<dbReference type="Proteomes" id="UP000758168">
    <property type="component" value="Unassembled WGS sequence"/>
</dbReference>
<dbReference type="SMART" id="SM00327">
    <property type="entry name" value="VWA"/>
    <property type="match status" value="1"/>
</dbReference>
<feature type="domain" description="VWFA" evidence="1">
    <location>
        <begin position="219"/>
        <end position="381"/>
    </location>
</feature>
<reference evidence="2 3" key="1">
    <citation type="submission" date="2021-03" db="EMBL/GenBank/DDBJ databases">
        <title>Sequencing the genomes of 1000 actinobacteria strains.</title>
        <authorList>
            <person name="Klenk H.-P."/>
        </authorList>
    </citation>
    <scope>NUCLEOTIDE SEQUENCE [LARGE SCALE GENOMIC DNA]</scope>
    <source>
        <strain evidence="2 3">DSM 12936</strain>
    </source>
</reference>
<dbReference type="InterPro" id="IPR002035">
    <property type="entry name" value="VWF_A"/>
</dbReference>
<dbReference type="CDD" id="cd01462">
    <property type="entry name" value="VWA_YIEM_type"/>
    <property type="match status" value="1"/>
</dbReference>
<dbReference type="PANTHER" id="PTHR30634">
    <property type="entry name" value="OUTER MEMBRANE LOLAB LIPOPROTEIN INSERTION APPARATUS"/>
    <property type="match status" value="1"/>
</dbReference>
<comment type="caution">
    <text evidence="2">The sequence shown here is derived from an EMBL/GenBank/DDBJ whole genome shotgun (WGS) entry which is preliminary data.</text>
</comment>
<dbReference type="RefSeq" id="WP_307803808.1">
    <property type="nucleotide sequence ID" value="NZ_BAAAMH010000023.1"/>
</dbReference>
<name>A0ABS4Z486_9ACTN</name>
<dbReference type="InterPro" id="IPR008912">
    <property type="entry name" value="Uncharacterised_CoxE"/>
</dbReference>
<evidence type="ECO:0000259" key="1">
    <source>
        <dbReference type="SMART" id="SM00327"/>
    </source>
</evidence>
<organism evidence="2 3">
    <name type="scientific">Microlunatus capsulatus</name>
    <dbReference type="NCBI Taxonomy" id="99117"/>
    <lineage>
        <taxon>Bacteria</taxon>
        <taxon>Bacillati</taxon>
        <taxon>Actinomycetota</taxon>
        <taxon>Actinomycetes</taxon>
        <taxon>Propionibacteriales</taxon>
        <taxon>Propionibacteriaceae</taxon>
        <taxon>Microlunatus</taxon>
    </lineage>
</organism>
<gene>
    <name evidence="2" type="ORF">JOF54_000728</name>
</gene>
<dbReference type="Gene3D" id="3.40.50.410">
    <property type="entry name" value="von Willebrand factor, type A domain"/>
    <property type="match status" value="1"/>
</dbReference>
<proteinExistence type="predicted"/>
<evidence type="ECO:0000313" key="3">
    <source>
        <dbReference type="Proteomes" id="UP000758168"/>
    </source>
</evidence>
<sequence>MSGDRPAGTPGDDEARRRWRLLLGGAAEEELDATLTTDELAMDRTLAALYDGDDAGDGGTRARRAGGLGSSAPGVARWLGDIRTYFPTSVVQVMQRDAIDRLQLTSMLLEPELLDSVQPDVHLASTLLGLNRVMPETTRRTARLVVGKVVAEIERRIATRTTAAVNGAVSRADRTRRPRPADIDWPATISANLRNYLPEHQTVVPERLVGYRRASRTVSRDVVVALDQSGSMAESVVYAAVFAATLASIRTVRTSLVVFDTEVVDLTEQLADPVDVLFGCQLGGGTDINRALAYCQGLVTRPEETVLVLISDLFEGGIAEEMLRRVHQLLADGVTVVVLLALSDSGAPAYDHEHAAALAALGVPAFACTPDQFPDLLAVALGRGDIGRWAETAAREQAAPA</sequence>
<accession>A0ABS4Z486</accession>
<dbReference type="Pfam" id="PF05762">
    <property type="entry name" value="VWA_CoxE"/>
    <property type="match status" value="1"/>
</dbReference>
<dbReference type="PANTHER" id="PTHR30634:SF16">
    <property type="entry name" value="OUTER-MEMBRANE LIPOPROTEIN LOLB"/>
    <property type="match status" value="1"/>
</dbReference>
<protein>
    <submittedName>
        <fullName evidence="2">Mg-chelatase subunit ChlD</fullName>
    </submittedName>
</protein>
<dbReference type="SUPFAM" id="SSF53300">
    <property type="entry name" value="vWA-like"/>
    <property type="match status" value="1"/>
</dbReference>